<comment type="caution">
    <text evidence="2">The sequence shown here is derived from an EMBL/GenBank/DDBJ whole genome shotgun (WGS) entry which is preliminary data.</text>
</comment>
<accession>A0ABU6VJL5</accession>
<organism evidence="2 3">
    <name type="scientific">Stylosanthes scabra</name>
    <dbReference type="NCBI Taxonomy" id="79078"/>
    <lineage>
        <taxon>Eukaryota</taxon>
        <taxon>Viridiplantae</taxon>
        <taxon>Streptophyta</taxon>
        <taxon>Embryophyta</taxon>
        <taxon>Tracheophyta</taxon>
        <taxon>Spermatophyta</taxon>
        <taxon>Magnoliopsida</taxon>
        <taxon>eudicotyledons</taxon>
        <taxon>Gunneridae</taxon>
        <taxon>Pentapetalae</taxon>
        <taxon>rosids</taxon>
        <taxon>fabids</taxon>
        <taxon>Fabales</taxon>
        <taxon>Fabaceae</taxon>
        <taxon>Papilionoideae</taxon>
        <taxon>50 kb inversion clade</taxon>
        <taxon>dalbergioids sensu lato</taxon>
        <taxon>Dalbergieae</taxon>
        <taxon>Pterocarpus clade</taxon>
        <taxon>Stylosanthes</taxon>
    </lineage>
</organism>
<evidence type="ECO:0008006" key="4">
    <source>
        <dbReference type="Google" id="ProtNLM"/>
    </source>
</evidence>
<gene>
    <name evidence="2" type="ORF">PIB30_050465</name>
</gene>
<protein>
    <recommendedName>
        <fullName evidence="4">DUF4283 domain-containing protein</fullName>
    </recommendedName>
</protein>
<feature type="region of interest" description="Disordered" evidence="1">
    <location>
        <begin position="176"/>
        <end position="253"/>
    </location>
</feature>
<feature type="region of interest" description="Disordered" evidence="1">
    <location>
        <begin position="89"/>
        <end position="125"/>
    </location>
</feature>
<feature type="compositionally biased region" description="Basic and acidic residues" evidence="1">
    <location>
        <begin position="215"/>
        <end position="247"/>
    </location>
</feature>
<evidence type="ECO:0000313" key="2">
    <source>
        <dbReference type="EMBL" id="MED6172481.1"/>
    </source>
</evidence>
<feature type="compositionally biased region" description="Basic and acidic residues" evidence="1">
    <location>
        <begin position="301"/>
        <end position="311"/>
    </location>
</feature>
<feature type="compositionally biased region" description="Basic and acidic residues" evidence="1">
    <location>
        <begin position="97"/>
        <end position="110"/>
    </location>
</feature>
<evidence type="ECO:0000313" key="3">
    <source>
        <dbReference type="Proteomes" id="UP001341840"/>
    </source>
</evidence>
<keyword evidence="3" id="KW-1185">Reference proteome</keyword>
<name>A0ABU6VJL5_9FABA</name>
<evidence type="ECO:0000256" key="1">
    <source>
        <dbReference type="SAM" id="MobiDB-lite"/>
    </source>
</evidence>
<dbReference type="EMBL" id="JASCZI010151382">
    <property type="protein sequence ID" value="MED6172481.1"/>
    <property type="molecule type" value="Genomic_DNA"/>
</dbReference>
<dbReference type="Proteomes" id="UP001341840">
    <property type="component" value="Unassembled WGS sequence"/>
</dbReference>
<reference evidence="2 3" key="1">
    <citation type="journal article" date="2023" name="Plants (Basel)">
        <title>Bridging the Gap: Combining Genomics and Transcriptomics Approaches to Understand Stylosanthes scabra, an Orphan Legume from the Brazilian Caatinga.</title>
        <authorList>
            <person name="Ferreira-Neto J.R.C."/>
            <person name="da Silva M.D."/>
            <person name="Binneck E."/>
            <person name="de Melo N.F."/>
            <person name="da Silva R.H."/>
            <person name="de Melo A.L.T.M."/>
            <person name="Pandolfi V."/>
            <person name="Bustamante F.O."/>
            <person name="Brasileiro-Vidal A.C."/>
            <person name="Benko-Iseppon A.M."/>
        </authorList>
    </citation>
    <scope>NUCLEOTIDE SEQUENCE [LARGE SCALE GENOMIC DNA]</scope>
    <source>
        <tissue evidence="2">Leaves</tissue>
    </source>
</reference>
<sequence>MEDYHLAQEMEESEEDTVITINNSESKYFKPHCYNLVGKVITHKVMNFKALKTALQGIWGNPDGFSILEIGTNGIIASFKDRGRDGILGANASGPVGKDEQLLSKEDRKRNQSSHRFGGPHYGACSSEILPESKNNYQSGKNAIRKWQSQPLIPRKSRYVPRLGVDQARSQLSIHGRKWKRKNNTVAGEEEDEAHGKQDFSEGVGTDNNLQNEGAGERRMGWIDSERDDILGTRDKPYQREGKKSEQVGKSAQLHQIKARFSGLTTDLIEEVIEKTIQNLTKGEGKAVEGEFGPGPLEQGGKLDRKKSDGR</sequence>
<feature type="region of interest" description="Disordered" evidence="1">
    <location>
        <begin position="281"/>
        <end position="311"/>
    </location>
</feature>
<proteinExistence type="predicted"/>